<evidence type="ECO:0000313" key="3">
    <source>
        <dbReference type="Proteomes" id="UP000181992"/>
    </source>
</evidence>
<organism evidence="2 3">
    <name type="scientific">Candidatus Nomurabacteria bacterium CG1_02_43_90</name>
    <dbReference type="NCBI Taxonomy" id="1805281"/>
    <lineage>
        <taxon>Bacteria</taxon>
        <taxon>Candidatus Nomuraibacteriota</taxon>
    </lineage>
</organism>
<keyword evidence="1" id="KW-0812">Transmembrane</keyword>
<protein>
    <submittedName>
        <fullName evidence="2">Uncharacterized protein</fullName>
    </submittedName>
</protein>
<sequence>MHSLLKTIFSVIVAVAIGLTVVFFAWRAETLQKNNAPFEQTISGDSWKDSLLVVPVASSSKVLRETRKNSAVATTTTDLIARELLVNYAVLQQSTGTTTLSDADAQALAQVVVQKIVLPKGVQYSTKNLTISSDNTDSAFSTYAKNVGETIQTFSSSQRINELAVVAEALSTKDSATLQKLSSSINDYRALEKKLLAISAPSAVAPLHLRLVQNYANIEASIVGMKNIVSDPVVGLASLDQYNKEMTALDSLAVEYRNYSPAR</sequence>
<name>A0A1J4V2X2_9BACT</name>
<proteinExistence type="predicted"/>
<comment type="caution">
    <text evidence="2">The sequence shown here is derived from an EMBL/GenBank/DDBJ whole genome shotgun (WGS) entry which is preliminary data.</text>
</comment>
<dbReference type="STRING" id="1805281.AUJ77_03415"/>
<evidence type="ECO:0000256" key="1">
    <source>
        <dbReference type="SAM" id="Phobius"/>
    </source>
</evidence>
<gene>
    <name evidence="2" type="ORF">AUJ77_03415</name>
</gene>
<keyword evidence="1" id="KW-1133">Transmembrane helix</keyword>
<accession>A0A1J4V2X2</accession>
<evidence type="ECO:0000313" key="2">
    <source>
        <dbReference type="EMBL" id="OIO30320.1"/>
    </source>
</evidence>
<feature type="transmembrane region" description="Helical" evidence="1">
    <location>
        <begin position="7"/>
        <end position="26"/>
    </location>
</feature>
<dbReference type="EMBL" id="MNVN01000020">
    <property type="protein sequence ID" value="OIO30320.1"/>
    <property type="molecule type" value="Genomic_DNA"/>
</dbReference>
<dbReference type="AlphaFoldDB" id="A0A1J4V2X2"/>
<reference evidence="2 3" key="1">
    <citation type="journal article" date="2016" name="Environ. Microbiol.">
        <title>Genomic resolution of a cold subsurface aquifer community provides metabolic insights for novel microbes adapted to high CO concentrations.</title>
        <authorList>
            <person name="Probst A.J."/>
            <person name="Castelle C.J."/>
            <person name="Singh A."/>
            <person name="Brown C.T."/>
            <person name="Anantharaman K."/>
            <person name="Sharon I."/>
            <person name="Hug L.A."/>
            <person name="Burstein D."/>
            <person name="Emerson J.B."/>
            <person name="Thomas B.C."/>
            <person name="Banfield J.F."/>
        </authorList>
    </citation>
    <scope>NUCLEOTIDE SEQUENCE [LARGE SCALE GENOMIC DNA]</scope>
    <source>
        <strain evidence="2">CG1_02_43_90</strain>
    </source>
</reference>
<dbReference type="Proteomes" id="UP000181992">
    <property type="component" value="Unassembled WGS sequence"/>
</dbReference>
<keyword evidence="1" id="KW-0472">Membrane</keyword>